<dbReference type="eggNOG" id="ENOG502ZZMJ">
    <property type="taxonomic scope" value="Bacteria"/>
</dbReference>
<keyword evidence="2" id="KW-1185">Reference proteome</keyword>
<dbReference type="STRING" id="1255043.TVNIR_2295"/>
<accession>L0DWH7</accession>
<dbReference type="KEGG" id="tni:TVNIR_2295"/>
<sequence>MPHSAPLPRFCGHVVEEPQLDLIRGLVARYPGLSRTELAATACELLGWLRANGKPKTVECRGFLDTLEEQQRIVLPARRQKRAKRVAVAIASEDRPAPVPIQGPLAALGSLQLQAITSAEQRRQWRALVEQHHYLGHRIPFGAHLRYLAVSAQGVVGCLQYSSPAWRLQGRDRWIGWSDAQRQERLQHVLCNSRFLILPWVQVPNLASHLLARGARQVVADWPAQYGVTPWLLETLVDSRFRGACYRAANWMALGETTGRGRDDRRHRRHGAAPKSVWLYPLHRHSRRWLRGEG</sequence>
<gene>
    <name evidence="1" type="ordered locus">TVNIR_2295</name>
</gene>
<dbReference type="AlphaFoldDB" id="L0DWH7"/>
<dbReference type="RefSeq" id="WP_015259065.1">
    <property type="nucleotide sequence ID" value="NC_019902.2"/>
</dbReference>
<dbReference type="EMBL" id="CP003989">
    <property type="protein sequence ID" value="AGA33944.1"/>
    <property type="molecule type" value="Genomic_DNA"/>
</dbReference>
<evidence type="ECO:0000313" key="1">
    <source>
        <dbReference type="EMBL" id="AGA33944.1"/>
    </source>
</evidence>
<dbReference type="PATRIC" id="fig|1255043.3.peg.2316"/>
<evidence type="ECO:0000313" key="2">
    <source>
        <dbReference type="Proteomes" id="UP000010809"/>
    </source>
</evidence>
<dbReference type="InterPro" id="IPR025639">
    <property type="entry name" value="DruA"/>
</dbReference>
<name>L0DWH7_THIND</name>
<protein>
    <submittedName>
        <fullName evidence="1">Uncharacterized protein</fullName>
    </submittedName>
</protein>
<dbReference type="Proteomes" id="UP000010809">
    <property type="component" value="Chromosome"/>
</dbReference>
<dbReference type="Pfam" id="PF14236">
    <property type="entry name" value="DruA"/>
    <property type="match status" value="1"/>
</dbReference>
<proteinExistence type="predicted"/>
<organism evidence="1 2">
    <name type="scientific">Thioalkalivibrio nitratireducens (strain DSM 14787 / UNIQEM 213 / ALEN2)</name>
    <dbReference type="NCBI Taxonomy" id="1255043"/>
    <lineage>
        <taxon>Bacteria</taxon>
        <taxon>Pseudomonadati</taxon>
        <taxon>Pseudomonadota</taxon>
        <taxon>Gammaproteobacteria</taxon>
        <taxon>Chromatiales</taxon>
        <taxon>Ectothiorhodospiraceae</taxon>
        <taxon>Thioalkalivibrio</taxon>
    </lineage>
</organism>
<reference evidence="1" key="1">
    <citation type="submission" date="2015-12" db="EMBL/GenBank/DDBJ databases">
        <authorList>
            <person name="Tikhonova T.V."/>
            <person name="Pavlov A.R."/>
            <person name="Beletsky A.V."/>
            <person name="Mardanov A.V."/>
            <person name="Sorokin D.Y."/>
            <person name="Ravin N.V."/>
            <person name="Popov V.O."/>
        </authorList>
    </citation>
    <scope>NUCLEOTIDE SEQUENCE</scope>
    <source>
        <strain evidence="1">DSM 14787</strain>
    </source>
</reference>
<dbReference type="HOGENOM" id="CLU_949064_0_0_6"/>